<evidence type="ECO:0000256" key="1">
    <source>
        <dbReference type="ARBA" id="ARBA00022676"/>
    </source>
</evidence>
<evidence type="ECO:0000313" key="5">
    <source>
        <dbReference type="EMBL" id="BDG70201.1"/>
    </source>
</evidence>
<evidence type="ECO:0000256" key="3">
    <source>
        <dbReference type="ARBA" id="ARBA00023180"/>
    </source>
</evidence>
<sequence>MPEEILTNMRRRARRFDWHSSFSRPAEPAVLEDVFCNSHGQVWTAAGTMLRGGAWPLPEESARAMAYAPLVDDLAYARGGEAQRNFFHWMAESLPSIARVLDPNAPPQMPIGIMPHPPRFVLESLLLAAREGFSVVRLGDALRVRRLHTVPIGVWSLLHREAHAAMFERMVDRAVAAVPDLPQGDRIFITRADSARRPALNEKMLAAALTQRGYRAVALGAMSLVAQIATIRRARHIVALHGAGLTHLIFAQPGCRVIEIFPASIGMEASRMAMMRLSRVFGHRHITWLEPGPSEVGGRGLSPGDTWNISIQPLLRRLVDAE</sequence>
<evidence type="ECO:0000313" key="6">
    <source>
        <dbReference type="Proteomes" id="UP000831327"/>
    </source>
</evidence>
<dbReference type="EMBL" id="AP025637">
    <property type="protein sequence ID" value="BDG70201.1"/>
    <property type="molecule type" value="Genomic_DNA"/>
</dbReference>
<dbReference type="Proteomes" id="UP000831327">
    <property type="component" value="Chromosome"/>
</dbReference>
<gene>
    <name evidence="5" type="ORF">Rmf_01300</name>
</gene>
<organism evidence="5 6">
    <name type="scientific">Roseomonas fluvialis</name>
    <dbReference type="NCBI Taxonomy" id="1750527"/>
    <lineage>
        <taxon>Bacteria</taxon>
        <taxon>Pseudomonadati</taxon>
        <taxon>Pseudomonadota</taxon>
        <taxon>Alphaproteobacteria</taxon>
        <taxon>Acetobacterales</taxon>
        <taxon>Roseomonadaceae</taxon>
        <taxon>Roseomonas</taxon>
    </lineage>
</organism>
<feature type="domain" description="Glycosyltransferase 61 catalytic" evidence="4">
    <location>
        <begin position="86"/>
        <end position="258"/>
    </location>
</feature>
<keyword evidence="6" id="KW-1185">Reference proteome</keyword>
<evidence type="ECO:0000256" key="2">
    <source>
        <dbReference type="ARBA" id="ARBA00022679"/>
    </source>
</evidence>
<dbReference type="Pfam" id="PF04577">
    <property type="entry name" value="Glyco_transf_61"/>
    <property type="match status" value="1"/>
</dbReference>
<keyword evidence="3" id="KW-0325">Glycoprotein</keyword>
<keyword evidence="2" id="KW-0808">Transferase</keyword>
<reference evidence="5 6" key="1">
    <citation type="journal article" date="2016" name="Microbes Environ.">
        <title>Phylogenetically diverse aerobic anoxygenic phototrophic bacteria isolated from epilithic biofilms in Tama river, Japan.</title>
        <authorList>
            <person name="Hirose S."/>
            <person name="Matsuura K."/>
            <person name="Haruta S."/>
        </authorList>
    </citation>
    <scope>NUCLEOTIDE SEQUENCE [LARGE SCALE GENOMIC DNA]</scope>
    <source>
        <strain evidence="5 6">S08</strain>
    </source>
</reference>
<keyword evidence="1" id="KW-0328">Glycosyltransferase</keyword>
<protein>
    <recommendedName>
        <fullName evidence="4">Glycosyltransferase 61 catalytic domain-containing protein</fullName>
    </recommendedName>
</protein>
<dbReference type="InterPro" id="IPR049625">
    <property type="entry name" value="Glyco_transf_61_cat"/>
</dbReference>
<proteinExistence type="predicted"/>
<accession>A0ABM7XXJ0</accession>
<evidence type="ECO:0000259" key="4">
    <source>
        <dbReference type="Pfam" id="PF04577"/>
    </source>
</evidence>
<dbReference type="PANTHER" id="PTHR20961">
    <property type="entry name" value="GLYCOSYLTRANSFERASE"/>
    <property type="match status" value="1"/>
</dbReference>
<name>A0ABM7XXJ0_9PROT</name>
<dbReference type="InterPro" id="IPR007657">
    <property type="entry name" value="Glycosyltransferase_61"/>
</dbReference>